<reference evidence="8" key="1">
    <citation type="submission" date="2019-05" db="EMBL/GenBank/DDBJ databases">
        <title>Annotation for the trematode Paragonimus heterotremus.</title>
        <authorList>
            <person name="Choi Y.-J."/>
        </authorList>
    </citation>
    <scope>NUCLEOTIDE SEQUENCE</scope>
    <source>
        <strain evidence="8">LC</strain>
    </source>
</reference>
<evidence type="ECO:0000256" key="2">
    <source>
        <dbReference type="ARBA" id="ARBA00005263"/>
    </source>
</evidence>
<comment type="similarity">
    <text evidence="2 6">Belongs to the clathrin light chain family.</text>
</comment>
<evidence type="ECO:0000256" key="7">
    <source>
        <dbReference type="SAM" id="MobiDB-lite"/>
    </source>
</evidence>
<evidence type="ECO:0000256" key="4">
    <source>
        <dbReference type="ARBA" id="ARBA00023176"/>
    </source>
</evidence>
<dbReference type="EMBL" id="LUCH01007939">
    <property type="protein sequence ID" value="KAF5396522.1"/>
    <property type="molecule type" value="Genomic_DNA"/>
</dbReference>
<dbReference type="GO" id="GO:0006886">
    <property type="term" value="P:intracellular protein transport"/>
    <property type="evidence" value="ECO:0007669"/>
    <property type="project" value="InterPro"/>
</dbReference>
<keyword evidence="3 6" id="KW-0472">Membrane</keyword>
<comment type="subcellular location">
    <subcellularLocation>
        <location evidence="1 6">Cytoplasmic vesicle membrane</location>
        <topology evidence="1 6">Peripheral membrane protein</topology>
        <orientation evidence="1 6">Cytoplasmic side</orientation>
    </subcellularLocation>
    <subcellularLocation>
        <location evidence="6">Membrane</location>
        <location evidence="6">Coated pit</location>
        <topology evidence="6">Peripheral membrane protein</topology>
        <orientation evidence="6">Cytoplasmic side</orientation>
    </subcellularLocation>
    <text evidence="6">Cytoplasmic face of coated pits and vesicles.</text>
</comment>
<dbReference type="InterPro" id="IPR000996">
    <property type="entry name" value="Clathrin_L-chain"/>
</dbReference>
<name>A0A8J4T9Z3_9TREM</name>
<evidence type="ECO:0000256" key="6">
    <source>
        <dbReference type="RuleBase" id="RU363137"/>
    </source>
</evidence>
<feature type="region of interest" description="Disordered" evidence="7">
    <location>
        <begin position="1"/>
        <end position="32"/>
    </location>
</feature>
<protein>
    <recommendedName>
        <fullName evidence="6">Clathrin light chain</fullName>
    </recommendedName>
</protein>
<evidence type="ECO:0000313" key="8">
    <source>
        <dbReference type="EMBL" id="KAF5396522.1"/>
    </source>
</evidence>
<keyword evidence="5 6" id="KW-0968">Cytoplasmic vesicle</keyword>
<dbReference type="Proteomes" id="UP000748531">
    <property type="component" value="Unassembled WGS sequence"/>
</dbReference>
<feature type="compositionally biased region" description="Polar residues" evidence="7">
    <location>
        <begin position="1"/>
        <end position="11"/>
    </location>
</feature>
<gene>
    <name evidence="8" type="ORF">PHET_10427</name>
</gene>
<dbReference type="GO" id="GO:0005198">
    <property type="term" value="F:structural molecule activity"/>
    <property type="evidence" value="ECO:0007669"/>
    <property type="project" value="InterPro"/>
</dbReference>
<dbReference type="GO" id="GO:0030130">
    <property type="term" value="C:clathrin coat of trans-Golgi network vesicle"/>
    <property type="evidence" value="ECO:0007669"/>
    <property type="project" value="InterPro"/>
</dbReference>
<organism evidence="8 9">
    <name type="scientific">Paragonimus heterotremus</name>
    <dbReference type="NCBI Taxonomy" id="100268"/>
    <lineage>
        <taxon>Eukaryota</taxon>
        <taxon>Metazoa</taxon>
        <taxon>Spiralia</taxon>
        <taxon>Lophotrochozoa</taxon>
        <taxon>Platyhelminthes</taxon>
        <taxon>Trematoda</taxon>
        <taxon>Digenea</taxon>
        <taxon>Plagiorchiida</taxon>
        <taxon>Troglotremata</taxon>
        <taxon>Troglotrematidae</taxon>
        <taxon>Paragonimus</taxon>
    </lineage>
</organism>
<sequence length="191" mass="21188">MFPSVQPSESVGDSVGRHYGQSSGFSEEFSEPDDVCDSTVCSNKQNQPECIKAWCLEFEERIRLKDEAESAKLTVMEEQGLKDLHDWANQYRESLSRAIKSSRAHDKDLRLEQNAAATASATLCDADASQPALWERVCHLCSFVTVAADDTGSGAVPAKDLCIKDSSKDLHRMRTLLLQLKQNPPTLRRVG</sequence>
<dbReference type="OrthoDB" id="5512at2759"/>
<evidence type="ECO:0000313" key="9">
    <source>
        <dbReference type="Proteomes" id="UP000748531"/>
    </source>
</evidence>
<comment type="caution">
    <text evidence="8">The sequence shown here is derived from an EMBL/GenBank/DDBJ whole genome shotgun (WGS) entry which is preliminary data.</text>
</comment>
<dbReference type="AlphaFoldDB" id="A0A8J4T9Z3"/>
<keyword evidence="9" id="KW-1185">Reference proteome</keyword>
<comment type="function">
    <text evidence="6">Clathrin is the major protein of the polyhedral coat of coated pits and vesicles.</text>
</comment>
<dbReference type="GO" id="GO:0016192">
    <property type="term" value="P:vesicle-mediated transport"/>
    <property type="evidence" value="ECO:0007669"/>
    <property type="project" value="InterPro"/>
</dbReference>
<dbReference type="Pfam" id="PF01086">
    <property type="entry name" value="Clathrin_lg_ch"/>
    <property type="match status" value="1"/>
</dbReference>
<accession>A0A8J4T9Z3</accession>
<evidence type="ECO:0000256" key="1">
    <source>
        <dbReference type="ARBA" id="ARBA00004180"/>
    </source>
</evidence>
<dbReference type="GO" id="GO:0030132">
    <property type="term" value="C:clathrin coat of coated pit"/>
    <property type="evidence" value="ECO:0007669"/>
    <property type="project" value="InterPro"/>
</dbReference>
<keyword evidence="4 6" id="KW-0168">Coated pit</keyword>
<evidence type="ECO:0000256" key="5">
    <source>
        <dbReference type="ARBA" id="ARBA00023329"/>
    </source>
</evidence>
<evidence type="ECO:0000256" key="3">
    <source>
        <dbReference type="ARBA" id="ARBA00023136"/>
    </source>
</evidence>
<proteinExistence type="inferred from homology"/>